<comment type="caution">
    <text evidence="2">The sequence shown here is derived from an EMBL/GenBank/DDBJ whole genome shotgun (WGS) entry which is preliminary data.</text>
</comment>
<feature type="region of interest" description="Disordered" evidence="1">
    <location>
        <begin position="1"/>
        <end position="38"/>
    </location>
</feature>
<proteinExistence type="predicted"/>
<reference evidence="2 3" key="1">
    <citation type="submission" date="2024-03" db="EMBL/GenBank/DDBJ databases">
        <title>The Acrasis kona genome and developmental transcriptomes reveal deep origins of eukaryotic multicellular pathways.</title>
        <authorList>
            <person name="Sheikh S."/>
            <person name="Fu C.-J."/>
            <person name="Brown M.W."/>
            <person name="Baldauf S.L."/>
        </authorList>
    </citation>
    <scope>NUCLEOTIDE SEQUENCE [LARGE SCALE GENOMIC DNA]</scope>
    <source>
        <strain evidence="2 3">ATCC MYA-3509</strain>
    </source>
</reference>
<dbReference type="EMBL" id="JAOPGA020000966">
    <property type="protein sequence ID" value="KAL0483519.1"/>
    <property type="molecule type" value="Genomic_DNA"/>
</dbReference>
<evidence type="ECO:0000313" key="2">
    <source>
        <dbReference type="EMBL" id="KAL0483519.1"/>
    </source>
</evidence>
<dbReference type="Proteomes" id="UP001431209">
    <property type="component" value="Unassembled WGS sequence"/>
</dbReference>
<gene>
    <name evidence="2" type="ORF">AKO1_014508</name>
</gene>
<protein>
    <submittedName>
        <fullName evidence="2">Alpha-1-antitrypsin</fullName>
    </submittedName>
</protein>
<organism evidence="2 3">
    <name type="scientific">Acrasis kona</name>
    <dbReference type="NCBI Taxonomy" id="1008807"/>
    <lineage>
        <taxon>Eukaryota</taxon>
        <taxon>Discoba</taxon>
        <taxon>Heterolobosea</taxon>
        <taxon>Tetramitia</taxon>
        <taxon>Eutetramitia</taxon>
        <taxon>Acrasidae</taxon>
        <taxon>Acrasis</taxon>
    </lineage>
</organism>
<evidence type="ECO:0000313" key="3">
    <source>
        <dbReference type="Proteomes" id="UP001431209"/>
    </source>
</evidence>
<evidence type="ECO:0000256" key="1">
    <source>
        <dbReference type="SAM" id="MobiDB-lite"/>
    </source>
</evidence>
<keyword evidence="3" id="KW-1185">Reference proteome</keyword>
<accession>A0AAW2Z287</accession>
<feature type="compositionally biased region" description="Polar residues" evidence="1">
    <location>
        <begin position="1"/>
        <end position="12"/>
    </location>
</feature>
<dbReference type="AlphaFoldDB" id="A0AAW2Z287"/>
<name>A0AAW2Z287_9EUKA</name>
<sequence length="145" mass="16608">MNTEDQTTYGHISTSYETRVTEEEVESSNDRTGDANFSSLDSTEEINALDGKMMFIPSLNTMEDFLRSIKELYNKTMIDLNFRVIEQEFNNVVQTLKEESDACDESNLEIEEEIQGFRTRINLYLEKLPTMFAGVCSFAGDLSIQ</sequence>